<keyword evidence="3" id="KW-0378">Hydrolase</keyword>
<evidence type="ECO:0000313" key="7">
    <source>
        <dbReference type="EMBL" id="RDI36697.1"/>
    </source>
</evidence>
<dbReference type="Pfam" id="PF01979">
    <property type="entry name" value="Amidohydro_1"/>
    <property type="match status" value="1"/>
</dbReference>
<feature type="domain" description="Amidohydrolase-related" evidence="5">
    <location>
        <begin position="78"/>
        <end position="352"/>
    </location>
</feature>
<dbReference type="Pfam" id="PF13382">
    <property type="entry name" value="Adenine_deam_C"/>
    <property type="match status" value="1"/>
</dbReference>
<evidence type="ECO:0000256" key="2">
    <source>
        <dbReference type="ARBA" id="ARBA00012782"/>
    </source>
</evidence>
<comment type="similarity">
    <text evidence="1">Belongs to the metallo-dependent hydrolases superfamily. Adenine deaminase family.</text>
</comment>
<dbReference type="RefSeq" id="WP_114747321.1">
    <property type="nucleotide sequence ID" value="NZ_QQAY01000026.1"/>
</dbReference>
<dbReference type="Proteomes" id="UP000255326">
    <property type="component" value="Unassembled WGS sequence"/>
</dbReference>
<evidence type="ECO:0000313" key="8">
    <source>
        <dbReference type="Proteomes" id="UP000255326"/>
    </source>
</evidence>
<comment type="caution">
    <text evidence="7">The sequence shown here is derived from an EMBL/GenBank/DDBJ whole genome shotgun (WGS) entry which is preliminary data.</text>
</comment>
<keyword evidence="8" id="KW-1185">Reference proteome</keyword>
<dbReference type="OrthoDB" id="9775607at2"/>
<sequence length="581" mass="66499">MNGQRYRWKNKQIREHVSVLNGEKSPTLLLKNARYLHSVLKKWLTGNIWVYEDRIVYVGENLPESTNECEIVDCAGSTLVPGYIEPHVHPFQLYNPQSFTRYASQTGTTTFINDNLMLVLLGGELKAFSLLDELKKLPVTMYWWCRFDSQTELLDEETVFSNGEVKAWIERDDVVQGGELTAWPRLLAGDDLMLHWIQEMKKLNKKIEGHFPGASEKTLAKMTLLGADCDHEAMNGKEVLSRLMQGMMVSLRHSSIRPDLPVLLKEMREMGIDQYESMMFNTDGSTPGFYEDGVLDNTIKMAIESGIPPVDAYQMASFNVAKYYHFEHLHGMIAAGRIANINFLDDEFNPLPHSILSKGTWIKKDGREVMRDDVNIKWEDHGLSPMKMDWDLEMEDLQFSMPFGIEMINDVITKPYSVTLDASTEKLPMDHDESFLMLLDRNGKWRINTLVKGFANRVSGFASSFSNTGDILLIGKNKKDMMLAFDRMKELGGAIVLAEDGGIVQEIPLKLAGTMSDKRMEELIEEEKGLKRELKERGYRFGDPVYSLLFFSSTHLPYLRITQKGMYDVMKKTVLFPTIMR</sequence>
<dbReference type="EMBL" id="QQAY01000026">
    <property type="protein sequence ID" value="RDI36697.1"/>
    <property type="molecule type" value="Genomic_DNA"/>
</dbReference>
<dbReference type="AlphaFoldDB" id="A0A370FYI3"/>
<comment type="catalytic activity">
    <reaction evidence="4">
        <text>adenine + H2O + H(+) = hypoxanthine + NH4(+)</text>
        <dbReference type="Rhea" id="RHEA:23688"/>
        <dbReference type="ChEBI" id="CHEBI:15377"/>
        <dbReference type="ChEBI" id="CHEBI:15378"/>
        <dbReference type="ChEBI" id="CHEBI:16708"/>
        <dbReference type="ChEBI" id="CHEBI:17368"/>
        <dbReference type="ChEBI" id="CHEBI:28938"/>
        <dbReference type="EC" id="3.5.4.2"/>
    </reaction>
</comment>
<evidence type="ECO:0000256" key="4">
    <source>
        <dbReference type="ARBA" id="ARBA00047720"/>
    </source>
</evidence>
<feature type="domain" description="Adenine deaminase C-terminal" evidence="6">
    <location>
        <begin position="411"/>
        <end position="572"/>
    </location>
</feature>
<evidence type="ECO:0000256" key="3">
    <source>
        <dbReference type="ARBA" id="ARBA00022801"/>
    </source>
</evidence>
<dbReference type="SUPFAM" id="SSF51556">
    <property type="entry name" value="Metallo-dependent hydrolases"/>
    <property type="match status" value="1"/>
</dbReference>
<protein>
    <recommendedName>
        <fullName evidence="2">adenine deaminase</fullName>
        <ecNumber evidence="2">3.5.4.2</ecNumber>
    </recommendedName>
</protein>
<accession>A0A370FYI3</accession>
<evidence type="ECO:0000259" key="5">
    <source>
        <dbReference type="Pfam" id="PF01979"/>
    </source>
</evidence>
<organism evidence="7 8">
    <name type="scientific">Falsibacillus pallidus</name>
    <dbReference type="NCBI Taxonomy" id="493781"/>
    <lineage>
        <taxon>Bacteria</taxon>
        <taxon>Bacillati</taxon>
        <taxon>Bacillota</taxon>
        <taxon>Bacilli</taxon>
        <taxon>Bacillales</taxon>
        <taxon>Bacillaceae</taxon>
        <taxon>Falsibacillus</taxon>
    </lineage>
</organism>
<dbReference type="SUPFAM" id="SSF51338">
    <property type="entry name" value="Composite domain of metallo-dependent hydrolases"/>
    <property type="match status" value="1"/>
</dbReference>
<evidence type="ECO:0000259" key="6">
    <source>
        <dbReference type="Pfam" id="PF13382"/>
    </source>
</evidence>
<dbReference type="PANTHER" id="PTHR11113:SF6">
    <property type="entry name" value="ADENINE DEAMINASE YERA-RELATED"/>
    <property type="match status" value="1"/>
</dbReference>
<name>A0A370FYI3_9BACI</name>
<evidence type="ECO:0000256" key="1">
    <source>
        <dbReference type="ARBA" id="ARBA00006773"/>
    </source>
</evidence>
<proteinExistence type="inferred from homology"/>
<dbReference type="EC" id="3.5.4.2" evidence="2"/>
<dbReference type="InterPro" id="IPR006680">
    <property type="entry name" value="Amidohydro-rel"/>
</dbReference>
<dbReference type="Gene3D" id="3.20.20.140">
    <property type="entry name" value="Metal-dependent hydrolases"/>
    <property type="match status" value="1"/>
</dbReference>
<dbReference type="InterPro" id="IPR026912">
    <property type="entry name" value="Adenine_deam_C"/>
</dbReference>
<dbReference type="GO" id="GO:0000034">
    <property type="term" value="F:adenine deaminase activity"/>
    <property type="evidence" value="ECO:0007669"/>
    <property type="project" value="UniProtKB-EC"/>
</dbReference>
<dbReference type="InterPro" id="IPR011059">
    <property type="entry name" value="Metal-dep_hydrolase_composite"/>
</dbReference>
<reference evidence="7 8" key="1">
    <citation type="submission" date="2018-07" db="EMBL/GenBank/DDBJ databases">
        <title>Genomic Encyclopedia of Type Strains, Phase IV (KMG-IV): sequencing the most valuable type-strain genomes for metagenomic binning, comparative biology and taxonomic classification.</title>
        <authorList>
            <person name="Goeker M."/>
        </authorList>
    </citation>
    <scope>NUCLEOTIDE SEQUENCE [LARGE SCALE GENOMIC DNA]</scope>
    <source>
        <strain evidence="7 8">DSM 25281</strain>
    </source>
</reference>
<gene>
    <name evidence="7" type="ORF">DFR59_12621</name>
</gene>
<dbReference type="Gene3D" id="2.30.40.10">
    <property type="entry name" value="Urease, subunit C, domain 1"/>
    <property type="match status" value="1"/>
</dbReference>
<dbReference type="InterPro" id="IPR032466">
    <property type="entry name" value="Metal_Hydrolase"/>
</dbReference>
<dbReference type="PANTHER" id="PTHR11113">
    <property type="entry name" value="N-ACETYLGLUCOSAMINE-6-PHOSPHATE DEACETYLASE"/>
    <property type="match status" value="1"/>
</dbReference>